<feature type="compositionally biased region" description="Polar residues" evidence="5">
    <location>
        <begin position="562"/>
        <end position="592"/>
    </location>
</feature>
<name>A0A6J3L872_9HYME</name>
<dbReference type="InterPro" id="IPR026673">
    <property type="entry name" value="SPEC3/Stum"/>
</dbReference>
<feature type="compositionally biased region" description="Basic and acidic residues" evidence="5">
    <location>
        <begin position="459"/>
        <end position="478"/>
    </location>
</feature>
<dbReference type="RefSeq" id="XP_033360781.1">
    <property type="nucleotide sequence ID" value="XM_033504890.1"/>
</dbReference>
<evidence type="ECO:0000256" key="2">
    <source>
        <dbReference type="ARBA" id="ARBA00022692"/>
    </source>
</evidence>
<feature type="compositionally biased region" description="Polar residues" evidence="5">
    <location>
        <begin position="230"/>
        <end position="272"/>
    </location>
</feature>
<gene>
    <name evidence="8" type="primary">LOC117239380</name>
</gene>
<keyword evidence="2 6" id="KW-0812">Transmembrane</keyword>
<organism evidence="7 8">
    <name type="scientific">Bombus vosnesenskii</name>
    <dbReference type="NCBI Taxonomy" id="207650"/>
    <lineage>
        <taxon>Eukaryota</taxon>
        <taxon>Metazoa</taxon>
        <taxon>Ecdysozoa</taxon>
        <taxon>Arthropoda</taxon>
        <taxon>Hexapoda</taxon>
        <taxon>Insecta</taxon>
        <taxon>Pterygota</taxon>
        <taxon>Neoptera</taxon>
        <taxon>Endopterygota</taxon>
        <taxon>Hymenoptera</taxon>
        <taxon>Apocrita</taxon>
        <taxon>Aculeata</taxon>
        <taxon>Apoidea</taxon>
        <taxon>Anthophila</taxon>
        <taxon>Apidae</taxon>
        <taxon>Bombus</taxon>
        <taxon>Pyrobombus</taxon>
    </lineage>
</organism>
<dbReference type="GO" id="GO:0019230">
    <property type="term" value="P:proprioception"/>
    <property type="evidence" value="ECO:0007669"/>
    <property type="project" value="TreeGrafter"/>
</dbReference>
<feature type="compositionally biased region" description="Basic and acidic residues" evidence="5">
    <location>
        <begin position="368"/>
        <end position="378"/>
    </location>
</feature>
<evidence type="ECO:0000256" key="1">
    <source>
        <dbReference type="ARBA" id="ARBA00004141"/>
    </source>
</evidence>
<feature type="compositionally biased region" description="Pro residues" evidence="5">
    <location>
        <begin position="93"/>
        <end position="102"/>
    </location>
</feature>
<reference evidence="8" key="1">
    <citation type="submission" date="2025-08" db="UniProtKB">
        <authorList>
            <consortium name="RefSeq"/>
        </authorList>
    </citation>
    <scope>IDENTIFICATION</scope>
    <source>
        <tissue evidence="8">Muscle</tissue>
    </source>
</reference>
<evidence type="ECO:0000313" key="8">
    <source>
        <dbReference type="RefSeq" id="XP_033360781.1"/>
    </source>
</evidence>
<dbReference type="PANTHER" id="PTHR21676">
    <property type="entry name" value="PROTEIN STUM"/>
    <property type="match status" value="1"/>
</dbReference>
<feature type="compositionally biased region" description="Low complexity" evidence="5">
    <location>
        <begin position="543"/>
        <end position="559"/>
    </location>
</feature>
<feature type="region of interest" description="Disordered" evidence="5">
    <location>
        <begin position="82"/>
        <end position="410"/>
    </location>
</feature>
<feature type="compositionally biased region" description="Low complexity" evidence="5">
    <location>
        <begin position="479"/>
        <end position="493"/>
    </location>
</feature>
<dbReference type="GO" id="GO:0050954">
    <property type="term" value="P:sensory perception of mechanical stimulus"/>
    <property type="evidence" value="ECO:0007669"/>
    <property type="project" value="TreeGrafter"/>
</dbReference>
<feature type="compositionally biased region" description="Polar residues" evidence="5">
    <location>
        <begin position="498"/>
        <end position="528"/>
    </location>
</feature>
<evidence type="ECO:0000313" key="7">
    <source>
        <dbReference type="Proteomes" id="UP000504631"/>
    </source>
</evidence>
<accession>A0A6J3L872</accession>
<feature type="region of interest" description="Disordered" evidence="5">
    <location>
        <begin position="459"/>
        <end position="665"/>
    </location>
</feature>
<evidence type="ECO:0000256" key="4">
    <source>
        <dbReference type="ARBA" id="ARBA00023136"/>
    </source>
</evidence>
<comment type="subcellular location">
    <subcellularLocation>
        <location evidence="1">Membrane</location>
        <topology evidence="1">Multi-pass membrane protein</topology>
    </subcellularLocation>
</comment>
<dbReference type="GO" id="GO:0042330">
    <property type="term" value="P:taxis"/>
    <property type="evidence" value="ECO:0007669"/>
    <property type="project" value="TreeGrafter"/>
</dbReference>
<feature type="transmembrane region" description="Helical" evidence="6">
    <location>
        <begin position="1036"/>
        <end position="1056"/>
    </location>
</feature>
<dbReference type="CTD" id="375057"/>
<dbReference type="GeneID" id="117239380"/>
<dbReference type="GO" id="GO:0016020">
    <property type="term" value="C:membrane"/>
    <property type="evidence" value="ECO:0007669"/>
    <property type="project" value="UniProtKB-SubCell"/>
</dbReference>
<feature type="compositionally biased region" description="Polar residues" evidence="5">
    <location>
        <begin position="186"/>
        <end position="211"/>
    </location>
</feature>
<sequence length="1101" mass="119974">MSLDMMQILRGPPTWSAYTRCIGIVCCGWRSDHRYFCESDNGFWRPPHLARLHEGLELRCLERMRRLDDGHVQRPPPFRVLAASDGNYLSPNAIPPPPPRAPEPYKIAPSTTSSSRAHRRSSFVIIADSRPVSPEARSPSPPLATGRVSPFRGRGFKGPPPRSKSRAQSPEFMNARRRGNNERRVSVSQQNSPRRSLIPQPTRQRSTSLSKSTERLTSPKLGRRADSRTRFNTTDSRNRLNASGNSSSVANLATRRQASKTVSKLSPIQGTPTKPEKTPQFKKRDRSKESTRLSPAKQQKFAASPSRNAWNAKKQTNEKVSVPGKTQGKERVVSPSKIPLKTNRTNSNVLNPARFINIPNPANGKNKKATDKGSKEVRISNGQTNESTQGSKQSDPGSKGSQANEKNSSTEQLADLHLIDLLKQTSSATGTSSVVNTTATTAVQPLHIDANAVLMDKEISERKSQSEKTKSQSEKTKSQQDLSNSKSSNSSNDENIGKQVQNSQVASSEDNRQISKSNKSNGNHGRTKGGTESRNDSPVPTENVSGHSKSNSTSHSVKSINRVISATNNTGSATQRSNKIQNAVNDQNTKNFRPNDQKIDESVSFQPVSTNVQSNSTKANEIESVNSSIRNSSGAETQRTAVSAASASVRQEDARTISRSTNNSGTKIVTNATTVTVKSTCVSVKGTSDQSTIASRANNVSNVVGAVSNDARNVNSAGMKARTDNHGSGTSVKSSARVSIDSIETVRSTDTGVSVDTVRGVSSPREKTGMHVVKRPQEIETLSGNVVYLEQNGEPAVLAAANGVGERAPDRLLTRWKRSLSRCCECCPRMRCLACRTDPKGLTWPGNHARSTTLVNRNEQPLARDNVPPGCWPKFKNRCRCKRLKEMKCCSKRSRVAPAEATVCCPPERRFGAICRRLFGNCKCKRNADAEHARNIRAKHSLTSVAPPPLSEEPKAKIPDVLVEHNSLMRGAIPCLPVPLAWFCLVWNVLLPGSGTVWSGIFNLCAGQPRFSAVAGVKSRLGAFVVNLMVGVGQLFTVLFCLVGWGWSIWWGVTLVRLARKYKRFKASEAANNDPEARGGEPAALPPGVPSHVLRGMERAR</sequence>
<dbReference type="Pfam" id="PF15795">
    <property type="entry name" value="Spec3"/>
    <property type="match status" value="1"/>
</dbReference>
<feature type="region of interest" description="Disordered" evidence="5">
    <location>
        <begin position="1072"/>
        <end position="1101"/>
    </location>
</feature>
<evidence type="ECO:0000256" key="3">
    <source>
        <dbReference type="ARBA" id="ARBA00022989"/>
    </source>
</evidence>
<keyword evidence="3 6" id="KW-1133">Transmembrane helix</keyword>
<dbReference type="GO" id="GO:0071683">
    <property type="term" value="C:sensory dendrite"/>
    <property type="evidence" value="ECO:0007669"/>
    <property type="project" value="TreeGrafter"/>
</dbReference>
<feature type="compositionally biased region" description="Polar residues" evidence="5">
    <location>
        <begin position="603"/>
        <end position="640"/>
    </location>
</feature>
<keyword evidence="7" id="KW-1185">Reference proteome</keyword>
<protein>
    <submittedName>
        <fullName evidence="8">Protein stum isoform X2</fullName>
    </submittedName>
</protein>
<keyword evidence="4 6" id="KW-0472">Membrane</keyword>
<dbReference type="PANTHER" id="PTHR21676:SF6">
    <property type="entry name" value="PROTEIN STUM"/>
    <property type="match status" value="1"/>
</dbReference>
<evidence type="ECO:0000256" key="6">
    <source>
        <dbReference type="SAM" id="Phobius"/>
    </source>
</evidence>
<dbReference type="Proteomes" id="UP000504631">
    <property type="component" value="Unplaced"/>
</dbReference>
<feature type="compositionally biased region" description="Low complexity" evidence="5">
    <location>
        <begin position="104"/>
        <end position="115"/>
    </location>
</feature>
<evidence type="ECO:0000256" key="5">
    <source>
        <dbReference type="SAM" id="MobiDB-lite"/>
    </source>
</evidence>
<dbReference type="AlphaFoldDB" id="A0A6J3L872"/>
<feature type="compositionally biased region" description="Polar residues" evidence="5">
    <location>
        <begin position="380"/>
        <end position="410"/>
    </location>
</feature>
<proteinExistence type="predicted"/>